<evidence type="ECO:0000313" key="2">
    <source>
        <dbReference type="Proteomes" id="UP000051820"/>
    </source>
</evidence>
<dbReference type="STRING" id="1423807.FD16_GL000742"/>
<reference evidence="1 2" key="1">
    <citation type="journal article" date="2015" name="Genome Announc.">
        <title>Expanding the biotechnology potential of lactobacilli through comparative genomics of 213 strains and associated genera.</title>
        <authorList>
            <person name="Sun Z."/>
            <person name="Harris H.M."/>
            <person name="McCann A."/>
            <person name="Guo C."/>
            <person name="Argimon S."/>
            <person name="Zhang W."/>
            <person name="Yang X."/>
            <person name="Jeffery I.B."/>
            <person name="Cooney J.C."/>
            <person name="Kagawa T.F."/>
            <person name="Liu W."/>
            <person name="Song Y."/>
            <person name="Salvetti E."/>
            <person name="Wrobel A."/>
            <person name="Rasinkangas P."/>
            <person name="Parkhill J."/>
            <person name="Rea M.C."/>
            <person name="O'Sullivan O."/>
            <person name="Ritari J."/>
            <person name="Douillard F.P."/>
            <person name="Paul Ross R."/>
            <person name="Yang R."/>
            <person name="Briner A.E."/>
            <person name="Felis G.E."/>
            <person name="de Vos W.M."/>
            <person name="Barrangou R."/>
            <person name="Klaenhammer T.R."/>
            <person name="Caufield P.W."/>
            <person name="Cui Y."/>
            <person name="Zhang H."/>
            <person name="O'Toole P.W."/>
        </authorList>
    </citation>
    <scope>NUCLEOTIDE SEQUENCE [LARGE SCALE GENOMIC DNA]</scope>
    <source>
        <strain evidence="1 2">DSM 5007</strain>
    </source>
</reference>
<keyword evidence="2" id="KW-1185">Reference proteome</keyword>
<proteinExistence type="predicted"/>
<accession>A0A0R1W886</accession>
<protein>
    <submittedName>
        <fullName evidence="1">Uncharacterized protein</fullName>
    </submittedName>
</protein>
<dbReference type="EMBL" id="AZGF01000019">
    <property type="protein sequence ID" value="KRM11443.1"/>
    <property type="molecule type" value="Genomic_DNA"/>
</dbReference>
<evidence type="ECO:0000313" key="1">
    <source>
        <dbReference type="EMBL" id="KRM11443.1"/>
    </source>
</evidence>
<dbReference type="Proteomes" id="UP000051820">
    <property type="component" value="Unassembled WGS sequence"/>
</dbReference>
<name>A0A0R1W886_9LACO</name>
<dbReference type="eggNOG" id="ENOG5033WGZ">
    <property type="taxonomic scope" value="Bacteria"/>
</dbReference>
<dbReference type="AlphaFoldDB" id="A0A0R1W886"/>
<dbReference type="PATRIC" id="fig|1423807.3.peg.751"/>
<dbReference type="OrthoDB" id="2219632at2"/>
<dbReference type="RefSeq" id="WP_010621125.1">
    <property type="nucleotide sequence ID" value="NZ_AZGF01000019.1"/>
</dbReference>
<organism evidence="1 2">
    <name type="scientific">Paucilactobacillus suebicus DSM 5007 = KCTC 3549</name>
    <dbReference type="NCBI Taxonomy" id="1423807"/>
    <lineage>
        <taxon>Bacteria</taxon>
        <taxon>Bacillati</taxon>
        <taxon>Bacillota</taxon>
        <taxon>Bacilli</taxon>
        <taxon>Lactobacillales</taxon>
        <taxon>Lactobacillaceae</taxon>
        <taxon>Paucilactobacillus</taxon>
    </lineage>
</organism>
<gene>
    <name evidence="1" type="ORF">FD16_GL000742</name>
</gene>
<comment type="caution">
    <text evidence="1">The sequence shown here is derived from an EMBL/GenBank/DDBJ whole genome shotgun (WGS) entry which is preliminary data.</text>
</comment>
<sequence length="151" mass="16662">MKKWIIGIIVVIIAVVGGGYWYMSTAVAKKVPGNTYLYQSVSKDKTLYVTFAQSGDEAVVNQNKDTALDASKSQTDFDNAYKTQSKDATWTYKAKGSKLTLAKDENGKVSQWQYNSILATSSKFTSHSFTYQIANAGQGTVKDKTVFEKVN</sequence>